<organism evidence="2 3">
    <name type="scientific">Lentibacillus salinarum</name>
    <dbReference type="NCBI Taxonomy" id="446820"/>
    <lineage>
        <taxon>Bacteria</taxon>
        <taxon>Bacillati</taxon>
        <taxon>Bacillota</taxon>
        <taxon>Bacilli</taxon>
        <taxon>Bacillales</taxon>
        <taxon>Bacillaceae</taxon>
        <taxon>Lentibacillus</taxon>
    </lineage>
</organism>
<dbReference type="GO" id="GO:0016787">
    <property type="term" value="F:hydrolase activity"/>
    <property type="evidence" value="ECO:0007669"/>
    <property type="project" value="UniProtKB-KW"/>
</dbReference>
<dbReference type="EMBL" id="JBHTNH010000057">
    <property type="protein sequence ID" value="MFD1363427.1"/>
    <property type="molecule type" value="Genomic_DNA"/>
</dbReference>
<gene>
    <name evidence="2" type="ORF">ACFQ4A_17615</name>
</gene>
<sequence length="213" mass="23931">MDYVFIHGLGQDFSSWNKTIDNLDLNSNASCPDLFSLLGTSDPTYNNLYQLFHEYCESFKGPINLCGISLGAILSLNYAIDRPDKVNSLVLIGAQYKMPKVLLTIQNFMFYVIPKSVFLKMGTDKKKFIGLAKSVKQLDFSGKLTDIQCDSLIVCGEKDFANKRASKHLSKYIKGARSVIIQDAGHELNKDSASKLSVIITDFWNNNDHKTKR</sequence>
<dbReference type="PANTHER" id="PTHR43689:SF51">
    <property type="entry name" value="SLR1917 PROTEIN"/>
    <property type="match status" value="1"/>
</dbReference>
<keyword evidence="2" id="KW-0378">Hydrolase</keyword>
<evidence type="ECO:0000313" key="3">
    <source>
        <dbReference type="Proteomes" id="UP001597178"/>
    </source>
</evidence>
<comment type="caution">
    <text evidence="2">The sequence shown here is derived from an EMBL/GenBank/DDBJ whole genome shotgun (WGS) entry which is preliminary data.</text>
</comment>
<reference evidence="3" key="1">
    <citation type="journal article" date="2019" name="Int. J. Syst. Evol. Microbiol.">
        <title>The Global Catalogue of Microorganisms (GCM) 10K type strain sequencing project: providing services to taxonomists for standard genome sequencing and annotation.</title>
        <authorList>
            <consortium name="The Broad Institute Genomics Platform"/>
            <consortium name="The Broad Institute Genome Sequencing Center for Infectious Disease"/>
            <person name="Wu L."/>
            <person name="Ma J."/>
        </authorList>
    </citation>
    <scope>NUCLEOTIDE SEQUENCE [LARGE SCALE GENOMIC DNA]</scope>
    <source>
        <strain evidence="3">CCUG 54822</strain>
    </source>
</reference>
<dbReference type="InterPro" id="IPR029058">
    <property type="entry name" value="AB_hydrolase_fold"/>
</dbReference>
<evidence type="ECO:0000259" key="1">
    <source>
        <dbReference type="Pfam" id="PF00561"/>
    </source>
</evidence>
<accession>A0ABW3ZYC6</accession>
<dbReference type="PANTHER" id="PTHR43689">
    <property type="entry name" value="HYDROLASE"/>
    <property type="match status" value="1"/>
</dbReference>
<dbReference type="SUPFAM" id="SSF53474">
    <property type="entry name" value="alpha/beta-Hydrolases"/>
    <property type="match status" value="1"/>
</dbReference>
<proteinExistence type="predicted"/>
<keyword evidence="3" id="KW-1185">Reference proteome</keyword>
<feature type="domain" description="AB hydrolase-1" evidence="1">
    <location>
        <begin position="4"/>
        <end position="98"/>
    </location>
</feature>
<protein>
    <submittedName>
        <fullName evidence="2">Alpha/beta fold hydrolase</fullName>
    </submittedName>
</protein>
<dbReference type="RefSeq" id="WP_382402675.1">
    <property type="nucleotide sequence ID" value="NZ_JBHTNH010000057.1"/>
</dbReference>
<dbReference type="Proteomes" id="UP001597178">
    <property type="component" value="Unassembled WGS sequence"/>
</dbReference>
<evidence type="ECO:0000313" key="2">
    <source>
        <dbReference type="EMBL" id="MFD1363427.1"/>
    </source>
</evidence>
<name>A0ABW3ZYC6_9BACI</name>
<dbReference type="Gene3D" id="3.40.50.1820">
    <property type="entry name" value="alpha/beta hydrolase"/>
    <property type="match status" value="1"/>
</dbReference>
<dbReference type="Pfam" id="PF00561">
    <property type="entry name" value="Abhydrolase_1"/>
    <property type="match status" value="1"/>
</dbReference>
<dbReference type="InterPro" id="IPR000073">
    <property type="entry name" value="AB_hydrolase_1"/>
</dbReference>